<dbReference type="EMBL" id="JAKWBL010000001">
    <property type="protein sequence ID" value="MCH5597974.1"/>
    <property type="molecule type" value="Genomic_DNA"/>
</dbReference>
<organism evidence="1 2">
    <name type="scientific">Niabella ginsengisoli</name>
    <dbReference type="NCBI Taxonomy" id="522298"/>
    <lineage>
        <taxon>Bacteria</taxon>
        <taxon>Pseudomonadati</taxon>
        <taxon>Bacteroidota</taxon>
        <taxon>Chitinophagia</taxon>
        <taxon>Chitinophagales</taxon>
        <taxon>Chitinophagaceae</taxon>
        <taxon>Niabella</taxon>
    </lineage>
</organism>
<protein>
    <recommendedName>
        <fullName evidence="3">NAD(+)--protein-arginine ADP-ribosyltransferase</fullName>
    </recommendedName>
</protein>
<name>A0ABS9SHX5_9BACT</name>
<dbReference type="Gene3D" id="3.90.176.10">
    <property type="entry name" value="Toxin ADP-ribosyltransferase, Chain A, domain 1"/>
    <property type="match status" value="1"/>
</dbReference>
<reference evidence="1 2" key="1">
    <citation type="submission" date="2022-02" db="EMBL/GenBank/DDBJ databases">
        <authorList>
            <person name="Min J."/>
        </authorList>
    </citation>
    <scope>NUCLEOTIDE SEQUENCE [LARGE SCALE GENOMIC DNA]</scope>
    <source>
        <strain evidence="1 2">GR10-1</strain>
    </source>
</reference>
<dbReference type="RefSeq" id="WP_240827323.1">
    <property type="nucleotide sequence ID" value="NZ_JAKWBL010000001.1"/>
</dbReference>
<proteinExistence type="predicted"/>
<comment type="caution">
    <text evidence="1">The sequence shown here is derived from an EMBL/GenBank/DDBJ whole genome shotgun (WGS) entry which is preliminary data.</text>
</comment>
<dbReference type="Proteomes" id="UP001202248">
    <property type="component" value="Unassembled WGS sequence"/>
</dbReference>
<sequence>MVYRREFGRLQKCEWASETGGDGYEEYKIYQKVKWEDPVFLKPFDMVLLTDDSDFDLINGISDADKKVPVVPVILLYYAKEKGVEANLKQYLQNTLDVATLLVPVTKIATGPKWLAKTFTFVDKWSKVNAGANLAINNSPLQDIPELKTTLDAYNAVTAAMNITSLAGAIGKGTIAKFFKELDNPAAKKALLVQAKNGSDDAKKVLDVEAELKVYSETKLGKDWWKGVGSLAQYAQLRNFLGNGKLKAYLNNQELVDYENLLKTAHEDVLKIMDKFKNADEFAEMTRGYKDNPTAFTSAIKDVESFNGTHGWLKFWQLTPKMENSLNAISHLKMENKIANVGNATDIQLASIHAYTANGDFVNVPYRYNPTWFGKYNTRAVKHINEGLDELRKIPERVAKNEEVFSGKTFSKVNFESKFVGKNNTIHSYNGYMSTSKLESVAEGFIVETKKWATGGEEKIAVIQRVIPKNGVYIDDISDWGKNLGKINHPTSDIRIQVQEEVLLNSQKLKQVSEPIPAIENGVQKTIDGMKVYYVDFVEIL</sequence>
<evidence type="ECO:0008006" key="3">
    <source>
        <dbReference type="Google" id="ProtNLM"/>
    </source>
</evidence>
<accession>A0ABS9SHX5</accession>
<gene>
    <name evidence="1" type="ORF">MKP09_08675</name>
</gene>
<evidence type="ECO:0000313" key="1">
    <source>
        <dbReference type="EMBL" id="MCH5597974.1"/>
    </source>
</evidence>
<dbReference type="SUPFAM" id="SSF56399">
    <property type="entry name" value="ADP-ribosylation"/>
    <property type="match status" value="1"/>
</dbReference>
<evidence type="ECO:0000313" key="2">
    <source>
        <dbReference type="Proteomes" id="UP001202248"/>
    </source>
</evidence>
<keyword evidence="2" id="KW-1185">Reference proteome</keyword>